<dbReference type="KEGG" id="lri:NCTC12151_00875"/>
<dbReference type="OrthoDB" id="6424505at2"/>
<dbReference type="RefSeq" id="WP_111739462.1">
    <property type="nucleotide sequence ID" value="NZ_LR698987.1"/>
</dbReference>
<accession>A0A2X4UM28</accession>
<reference evidence="1 2" key="1">
    <citation type="submission" date="2018-06" db="EMBL/GenBank/DDBJ databases">
        <authorList>
            <consortium name="Pathogen Informatics"/>
            <person name="Doyle S."/>
        </authorList>
    </citation>
    <scope>NUCLEOTIDE SEQUENCE [LARGE SCALE GENOMIC DNA]</scope>
    <source>
        <strain evidence="1 2">NCTC12151</strain>
    </source>
</reference>
<protein>
    <submittedName>
        <fullName evidence="1">Uncharacterized protein</fullName>
    </submittedName>
</protein>
<sequence>MKIALHITEKAPELDEDLNQEEMELSDFEFYLESLAQFVDGAISIDFGSEKKIELDLMYDFCVCHDEIIDSVESVIRGDEGRRDIYFCEQGSDFYLHYETIGDSVLIEFKKGPEAGNPNRRVDEFSATVERKTYIEAWRNLFNALGAQFDERFGASGKGTIQFN</sequence>
<gene>
    <name evidence="1" type="ORF">NCTC12151_00875</name>
</gene>
<evidence type="ECO:0000313" key="2">
    <source>
        <dbReference type="Proteomes" id="UP000249005"/>
    </source>
</evidence>
<dbReference type="EMBL" id="LS483470">
    <property type="protein sequence ID" value="SQI36658.1"/>
    <property type="molecule type" value="Genomic_DNA"/>
</dbReference>
<keyword evidence="2" id="KW-1185">Reference proteome</keyword>
<dbReference type="Proteomes" id="UP000249005">
    <property type="component" value="Chromosome 1"/>
</dbReference>
<name>A0A2X4UM28_9GAMM</name>
<organism evidence="1 2">
    <name type="scientific">Leminorella richardii</name>
    <dbReference type="NCBI Taxonomy" id="158841"/>
    <lineage>
        <taxon>Bacteria</taxon>
        <taxon>Pseudomonadati</taxon>
        <taxon>Pseudomonadota</taxon>
        <taxon>Gammaproteobacteria</taxon>
        <taxon>Enterobacterales</taxon>
        <taxon>Budviciaceae</taxon>
        <taxon>Leminorella</taxon>
    </lineage>
</organism>
<proteinExistence type="predicted"/>
<evidence type="ECO:0000313" key="1">
    <source>
        <dbReference type="EMBL" id="SQI36658.1"/>
    </source>
</evidence>
<dbReference type="AlphaFoldDB" id="A0A2X4UM28"/>